<dbReference type="InterPro" id="IPR035965">
    <property type="entry name" value="PAS-like_dom_sf"/>
</dbReference>
<dbReference type="Gene3D" id="3.30.450.20">
    <property type="entry name" value="PAS domain"/>
    <property type="match status" value="1"/>
</dbReference>
<feature type="domain" description="GGDEF" evidence="3">
    <location>
        <begin position="253"/>
        <end position="386"/>
    </location>
</feature>
<evidence type="ECO:0000259" key="3">
    <source>
        <dbReference type="PROSITE" id="PS50887"/>
    </source>
</evidence>
<dbReference type="PATRIC" id="fig|698738.3.peg.3795"/>
<evidence type="ECO:0000313" key="4">
    <source>
        <dbReference type="EMBL" id="CCK77824.1"/>
    </source>
</evidence>
<dbReference type="PROSITE" id="PS50887">
    <property type="entry name" value="GGDEF"/>
    <property type="match status" value="1"/>
</dbReference>
<dbReference type="InterPro" id="IPR000160">
    <property type="entry name" value="GGDEF_dom"/>
</dbReference>
<dbReference type="InterPro" id="IPR035919">
    <property type="entry name" value="EAL_sf"/>
</dbReference>
<dbReference type="PROSITE" id="PS50883">
    <property type="entry name" value="EAL"/>
    <property type="match status" value="1"/>
</dbReference>
<evidence type="ECO:0000259" key="2">
    <source>
        <dbReference type="PROSITE" id="PS50883"/>
    </source>
</evidence>
<dbReference type="SMART" id="SM00052">
    <property type="entry name" value="EAL"/>
    <property type="match status" value="1"/>
</dbReference>
<dbReference type="EMBL" id="FO203512">
    <property type="protein sequence ID" value="CCK77824.1"/>
    <property type="molecule type" value="Genomic_DNA"/>
</dbReference>
<sequence length="660" mass="74096">MDCIIISEDDIWAQRLEASLSRVNVNCGRHQSDHSSKSYPTTEDTLYLVDGAGREPDIADCGKRIVLFTDEPSEQSVLQLPRTHAQRWLLNHLGLGNQGIPLTWAASATEGQIIVDQQGYILNINDTMAECLSSIIENWNGKQLHHIFPELVNKAHHSLKRQLNKLCEKGQPCSGQVLAAKNSNGRARYIEVCASKLLGSRILLNCRDVTQRTSSHNSMRQKARFDGLTGLANRQLLMDRLRMALARSKRFQRQLAIMYIDLDHFKPINDTWGHAAGDAILCEASRRMKETVREIDTVARLGGDEFVIVIEDLKDLRDAGIIAEHLLTALGAAFHWQQHEFYIGCSIGIAISEDSHDDAHKLIEKADLALYRAKHMGRQRFEFCTSELTAQARYKLVLQEGLQQALDDKQLQLYYQPIASTSTGKVQGAEALLRWIHPKVGMVRPRDFIPLLEQTGLIIPVGEWVIEQACQQWSLWKQQGLLEEKALLTLNISTCQFSSQQLLNCIGNMMIKFDMPAKTLALEVSEELLNTNPKHLSETFSQLNQMGVDIIIDDFGLGSTSLHSLSKYTLSAIKLEKPLLASLSKSKNGNSLKAFSFLAHSLNVNMIAEGIDDKNQLRTLAAANIDSYQGYSLSPALEAAEFKQFMSLQNENENKVKLFY</sequence>
<dbReference type="InterPro" id="IPR001633">
    <property type="entry name" value="EAL_dom"/>
</dbReference>
<dbReference type="AlphaFoldDB" id="R4YV98"/>
<dbReference type="SUPFAM" id="SSF55073">
    <property type="entry name" value="Nucleotide cyclase"/>
    <property type="match status" value="1"/>
</dbReference>
<gene>
    <name evidence="4" type="ORF">OLEAN_C36480</name>
</gene>
<dbReference type="Proteomes" id="UP000032749">
    <property type="component" value="Chromosome"/>
</dbReference>
<dbReference type="Gene3D" id="3.20.20.450">
    <property type="entry name" value="EAL domain"/>
    <property type="match status" value="1"/>
</dbReference>
<accession>R4YV98</accession>
<organism evidence="4 5">
    <name type="scientific">Oleispira antarctica RB-8</name>
    <dbReference type="NCBI Taxonomy" id="698738"/>
    <lineage>
        <taxon>Bacteria</taxon>
        <taxon>Pseudomonadati</taxon>
        <taxon>Pseudomonadota</taxon>
        <taxon>Gammaproteobacteria</taxon>
        <taxon>Oceanospirillales</taxon>
        <taxon>Oceanospirillaceae</taxon>
        <taxon>Oleispira</taxon>
    </lineage>
</organism>
<dbReference type="NCBIfam" id="TIGR00254">
    <property type="entry name" value="GGDEF"/>
    <property type="match status" value="1"/>
</dbReference>
<dbReference type="HOGENOM" id="CLU_000445_70_50_6"/>
<keyword evidence="5" id="KW-1185">Reference proteome</keyword>
<dbReference type="Pfam" id="PF08448">
    <property type="entry name" value="PAS_4"/>
    <property type="match status" value="1"/>
</dbReference>
<dbReference type="STRING" id="698738.OLEAN_C36480"/>
<dbReference type="Gene3D" id="3.30.70.270">
    <property type="match status" value="1"/>
</dbReference>
<dbReference type="KEGG" id="oai:OLEAN_C36480"/>
<dbReference type="PANTHER" id="PTHR44757:SF2">
    <property type="entry name" value="BIOFILM ARCHITECTURE MAINTENANCE PROTEIN MBAA"/>
    <property type="match status" value="1"/>
</dbReference>
<dbReference type="OrthoDB" id="9804951at2"/>
<dbReference type="Pfam" id="PF00990">
    <property type="entry name" value="GGDEF"/>
    <property type="match status" value="1"/>
</dbReference>
<dbReference type="CDD" id="cd01949">
    <property type="entry name" value="GGDEF"/>
    <property type="match status" value="1"/>
</dbReference>
<dbReference type="InterPro" id="IPR043128">
    <property type="entry name" value="Rev_trsase/Diguanyl_cyclase"/>
</dbReference>
<comment type="cofactor">
    <cofactor evidence="1">
        <name>Mg(2+)</name>
        <dbReference type="ChEBI" id="CHEBI:18420"/>
    </cofactor>
</comment>
<dbReference type="InterPro" id="IPR052155">
    <property type="entry name" value="Biofilm_reg_signaling"/>
</dbReference>
<dbReference type="GO" id="GO:0003824">
    <property type="term" value="F:catalytic activity"/>
    <property type="evidence" value="ECO:0007669"/>
    <property type="project" value="UniProtKB-ARBA"/>
</dbReference>
<feature type="domain" description="EAL" evidence="2">
    <location>
        <begin position="395"/>
        <end position="650"/>
    </location>
</feature>
<dbReference type="PANTHER" id="PTHR44757">
    <property type="entry name" value="DIGUANYLATE CYCLASE DGCP"/>
    <property type="match status" value="1"/>
</dbReference>
<dbReference type="SUPFAM" id="SSF141868">
    <property type="entry name" value="EAL domain-like"/>
    <property type="match status" value="1"/>
</dbReference>
<protein>
    <submittedName>
        <fullName evidence="4">Sensory box/GGDEF family protein</fullName>
    </submittedName>
</protein>
<dbReference type="CDD" id="cd01948">
    <property type="entry name" value="EAL"/>
    <property type="match status" value="1"/>
</dbReference>
<name>R4YV98_OLEAN</name>
<dbReference type="InterPro" id="IPR013656">
    <property type="entry name" value="PAS_4"/>
</dbReference>
<dbReference type="Pfam" id="PF00563">
    <property type="entry name" value="EAL"/>
    <property type="match status" value="1"/>
</dbReference>
<dbReference type="SUPFAM" id="SSF55785">
    <property type="entry name" value="PYP-like sensor domain (PAS domain)"/>
    <property type="match status" value="1"/>
</dbReference>
<dbReference type="FunFam" id="3.30.70.270:FF:000001">
    <property type="entry name" value="Diguanylate cyclase domain protein"/>
    <property type="match status" value="1"/>
</dbReference>
<evidence type="ECO:0000256" key="1">
    <source>
        <dbReference type="ARBA" id="ARBA00001946"/>
    </source>
</evidence>
<dbReference type="SMART" id="SM00267">
    <property type="entry name" value="GGDEF"/>
    <property type="match status" value="1"/>
</dbReference>
<reference evidence="4 5" key="1">
    <citation type="journal article" date="2013" name="Nat. Commun.">
        <title>Genome sequence and functional genomic analysis of the oil-degrading bacterium Oleispira antarctica.</title>
        <authorList>
            <person name="Kube M."/>
            <person name="Chernikova T.N."/>
            <person name="Al-Ramahi Y."/>
            <person name="Beloqui A."/>
            <person name="Lopez-Cortez N."/>
            <person name="Guazzaroni M.E."/>
            <person name="Heipieper H.J."/>
            <person name="Klages S."/>
            <person name="Kotsyurbenko O.R."/>
            <person name="Langer I."/>
            <person name="Nechitaylo T.Y."/>
            <person name="Lunsdorf H."/>
            <person name="Fernandez M."/>
            <person name="Juarez S."/>
            <person name="Ciordia S."/>
            <person name="Singer A."/>
            <person name="Kagan O."/>
            <person name="Egorova O."/>
            <person name="Petit P.A."/>
            <person name="Stogios P."/>
            <person name="Kim Y."/>
            <person name="Tchigvintsev A."/>
            <person name="Flick R."/>
            <person name="Denaro R."/>
            <person name="Genovese M."/>
            <person name="Albar J.P."/>
            <person name="Reva O.N."/>
            <person name="Martinez-Gomariz M."/>
            <person name="Tran H."/>
            <person name="Ferrer M."/>
            <person name="Savchenko A."/>
            <person name="Yakunin A.F."/>
            <person name="Yakimov M.M."/>
            <person name="Golyshina O.V."/>
            <person name="Reinhardt R."/>
            <person name="Golyshin P.N."/>
        </authorList>
    </citation>
    <scope>NUCLEOTIDE SEQUENCE [LARGE SCALE GENOMIC DNA]</scope>
</reference>
<proteinExistence type="predicted"/>
<evidence type="ECO:0000313" key="5">
    <source>
        <dbReference type="Proteomes" id="UP000032749"/>
    </source>
</evidence>
<dbReference type="InterPro" id="IPR029787">
    <property type="entry name" value="Nucleotide_cyclase"/>
</dbReference>